<protein>
    <submittedName>
        <fullName evidence="3">S-adenosylmethionine uptake transporter</fullName>
    </submittedName>
</protein>
<feature type="transmembrane region" description="Helical" evidence="1">
    <location>
        <begin position="103"/>
        <end position="122"/>
    </location>
</feature>
<proteinExistence type="predicted"/>
<dbReference type="GO" id="GO:0016020">
    <property type="term" value="C:membrane"/>
    <property type="evidence" value="ECO:0007669"/>
    <property type="project" value="InterPro"/>
</dbReference>
<keyword evidence="4" id="KW-1185">Reference proteome</keyword>
<keyword evidence="1" id="KW-0812">Transmembrane</keyword>
<dbReference type="PANTHER" id="PTHR22911:SF137">
    <property type="entry name" value="SOLUTE CARRIER FAMILY 35 MEMBER G2-RELATED"/>
    <property type="match status" value="1"/>
</dbReference>
<feature type="transmembrane region" description="Helical" evidence="1">
    <location>
        <begin position="269"/>
        <end position="289"/>
    </location>
</feature>
<dbReference type="EMBL" id="AWTR02000054">
    <property type="protein sequence ID" value="ETZ07289.1"/>
    <property type="molecule type" value="Genomic_DNA"/>
</dbReference>
<feature type="transmembrane region" description="Helical" evidence="1">
    <location>
        <begin position="154"/>
        <end position="173"/>
    </location>
</feature>
<accession>W6TEN0</accession>
<feature type="transmembrane region" description="Helical" evidence="1">
    <location>
        <begin position="46"/>
        <end position="65"/>
    </location>
</feature>
<dbReference type="OrthoDB" id="8478503at2"/>
<evidence type="ECO:0000256" key="1">
    <source>
        <dbReference type="SAM" id="Phobius"/>
    </source>
</evidence>
<dbReference type="eggNOG" id="COG0697">
    <property type="taxonomic scope" value="Bacteria"/>
</dbReference>
<gene>
    <name evidence="3" type="ORF">P618_200521</name>
</gene>
<sequence>MIRFKWAGKDQIRSSFFLLLWSVSFSLAMLMTKSLSKSTPQITLMLVRSGLGGLLMLPFWYPFPVLKLFRVPNIKLLALRGVFQTLAMALGYAGYRYLPGETAAFLGTSGPFFILLLAWLVLKEKLDTLHWIAIGVAYSGVLCVLNPFSVTFTFYSLLPIFANICMAFSIIITRKLILIQENAKCILFSNSFFPFVFFCIAAVYFIPFWSCNVSNFGYLAVIGGLGALSAVSHFYALQRSSAAFVAIFDYFRLIVFLLLNYFIYQEKMAFNTILGGVIIVISTIVYMITKQKRRTSSAL</sequence>
<dbReference type="Proteomes" id="UP000019112">
    <property type="component" value="Unassembled WGS sequence"/>
</dbReference>
<dbReference type="RefSeq" id="WP_021827129.1">
    <property type="nucleotide sequence ID" value="NZ_AWTR02000054.1"/>
</dbReference>
<dbReference type="InterPro" id="IPR000620">
    <property type="entry name" value="EamA_dom"/>
</dbReference>
<feature type="domain" description="EamA" evidence="2">
    <location>
        <begin position="16"/>
        <end position="145"/>
    </location>
</feature>
<feature type="transmembrane region" description="Helical" evidence="1">
    <location>
        <begin position="77"/>
        <end position="97"/>
    </location>
</feature>
<feature type="transmembrane region" description="Helical" evidence="1">
    <location>
        <begin position="216"/>
        <end position="236"/>
    </location>
</feature>
<keyword evidence="1" id="KW-1133">Transmembrane helix</keyword>
<reference evidence="3 4" key="1">
    <citation type="journal article" date="2014" name="FEMS Microbiol. Lett.">
        <title>Draft genome sequences of three Holospora species (Holospora obtusa, Holospora undulata, and Holospora elegans), endonuclear symbiotic bacteria of the ciliate Paramecium caudatum.</title>
        <authorList>
            <person name="Dohra H."/>
            <person name="Tanaka K."/>
            <person name="Suzuki T."/>
            <person name="Fujishima M."/>
            <person name="Suzuki H."/>
        </authorList>
    </citation>
    <scope>NUCLEOTIDE SEQUENCE [LARGE SCALE GENOMIC DNA]</scope>
    <source>
        <strain evidence="3 4">F1</strain>
    </source>
</reference>
<name>W6TEN0_HOLOB</name>
<dbReference type="AlphaFoldDB" id="W6TEN0"/>
<evidence type="ECO:0000313" key="4">
    <source>
        <dbReference type="Proteomes" id="UP000019112"/>
    </source>
</evidence>
<evidence type="ECO:0000259" key="2">
    <source>
        <dbReference type="Pfam" id="PF00892"/>
    </source>
</evidence>
<feature type="transmembrane region" description="Helical" evidence="1">
    <location>
        <begin position="129"/>
        <end position="148"/>
    </location>
</feature>
<dbReference type="PANTHER" id="PTHR22911">
    <property type="entry name" value="ACYL-MALONYL CONDENSING ENZYME-RELATED"/>
    <property type="match status" value="1"/>
</dbReference>
<comment type="caution">
    <text evidence="3">The sequence shown here is derived from an EMBL/GenBank/DDBJ whole genome shotgun (WGS) entry which is preliminary data.</text>
</comment>
<feature type="transmembrane region" description="Helical" evidence="1">
    <location>
        <begin position="243"/>
        <end position="263"/>
    </location>
</feature>
<feature type="domain" description="EamA" evidence="2">
    <location>
        <begin position="157"/>
        <end position="286"/>
    </location>
</feature>
<keyword evidence="1" id="KW-0472">Membrane</keyword>
<dbReference type="InterPro" id="IPR037185">
    <property type="entry name" value="EmrE-like"/>
</dbReference>
<evidence type="ECO:0000313" key="3">
    <source>
        <dbReference type="EMBL" id="ETZ07289.1"/>
    </source>
</evidence>
<dbReference type="SUPFAM" id="SSF103481">
    <property type="entry name" value="Multidrug resistance efflux transporter EmrE"/>
    <property type="match status" value="2"/>
</dbReference>
<dbReference type="Pfam" id="PF00892">
    <property type="entry name" value="EamA"/>
    <property type="match status" value="2"/>
</dbReference>
<feature type="transmembrane region" description="Helical" evidence="1">
    <location>
        <begin position="185"/>
        <end position="210"/>
    </location>
</feature>
<organism evidence="3 4">
    <name type="scientific">Holospora obtusa F1</name>
    <dbReference type="NCBI Taxonomy" id="1399147"/>
    <lineage>
        <taxon>Bacteria</taxon>
        <taxon>Pseudomonadati</taxon>
        <taxon>Pseudomonadota</taxon>
        <taxon>Alphaproteobacteria</taxon>
        <taxon>Holosporales</taxon>
        <taxon>Holosporaceae</taxon>
        <taxon>Holospora</taxon>
    </lineage>
</organism>
<dbReference type="STRING" id="1399147.P618_200521"/>